<name>A0AAD5GHB8_AMBAR</name>
<organism evidence="1 2">
    <name type="scientific">Ambrosia artemisiifolia</name>
    <name type="common">Common ragweed</name>
    <dbReference type="NCBI Taxonomy" id="4212"/>
    <lineage>
        <taxon>Eukaryota</taxon>
        <taxon>Viridiplantae</taxon>
        <taxon>Streptophyta</taxon>
        <taxon>Embryophyta</taxon>
        <taxon>Tracheophyta</taxon>
        <taxon>Spermatophyta</taxon>
        <taxon>Magnoliopsida</taxon>
        <taxon>eudicotyledons</taxon>
        <taxon>Gunneridae</taxon>
        <taxon>Pentapetalae</taxon>
        <taxon>asterids</taxon>
        <taxon>campanulids</taxon>
        <taxon>Asterales</taxon>
        <taxon>Asteraceae</taxon>
        <taxon>Asteroideae</taxon>
        <taxon>Heliantheae alliance</taxon>
        <taxon>Heliantheae</taxon>
        <taxon>Ambrosia</taxon>
    </lineage>
</organism>
<feature type="non-terminal residue" evidence="1">
    <location>
        <position position="1"/>
    </location>
</feature>
<proteinExistence type="predicted"/>
<dbReference type="AlphaFoldDB" id="A0AAD5GHB8"/>
<evidence type="ECO:0000313" key="2">
    <source>
        <dbReference type="Proteomes" id="UP001206925"/>
    </source>
</evidence>
<reference evidence="1" key="1">
    <citation type="submission" date="2022-06" db="EMBL/GenBank/DDBJ databases">
        <title>Uncovering the hologenomic basis of an extraordinary plant invasion.</title>
        <authorList>
            <person name="Bieker V.C."/>
            <person name="Martin M.D."/>
            <person name="Gilbert T."/>
            <person name="Hodgins K."/>
            <person name="Battlay P."/>
            <person name="Petersen B."/>
            <person name="Wilson J."/>
        </authorList>
    </citation>
    <scope>NUCLEOTIDE SEQUENCE</scope>
    <source>
        <strain evidence="1">AA19_3_7</strain>
        <tissue evidence="1">Leaf</tissue>
    </source>
</reference>
<sequence length="73" mass="7672">MLRPGLGVATPVPARASFLEVICGHGSCIGAALMRYLLISATYIIGEIMGNMCSSTFGGYEDDPVEGSGRYAR</sequence>
<evidence type="ECO:0000313" key="1">
    <source>
        <dbReference type="EMBL" id="KAI7741324.1"/>
    </source>
</evidence>
<accession>A0AAD5GHB8</accession>
<gene>
    <name evidence="1" type="ORF">M8C21_024846</name>
</gene>
<keyword evidence="2" id="KW-1185">Reference proteome</keyword>
<dbReference type="Proteomes" id="UP001206925">
    <property type="component" value="Unassembled WGS sequence"/>
</dbReference>
<comment type="caution">
    <text evidence="1">The sequence shown here is derived from an EMBL/GenBank/DDBJ whole genome shotgun (WGS) entry which is preliminary data.</text>
</comment>
<protein>
    <submittedName>
        <fullName evidence="1">Uncharacterized protein</fullName>
    </submittedName>
</protein>
<dbReference type="EMBL" id="JAMZMK010008215">
    <property type="protein sequence ID" value="KAI7741324.1"/>
    <property type="molecule type" value="Genomic_DNA"/>
</dbReference>